<feature type="compositionally biased region" description="Polar residues" evidence="2">
    <location>
        <begin position="390"/>
        <end position="404"/>
    </location>
</feature>
<proteinExistence type="predicted"/>
<feature type="region of interest" description="Disordered" evidence="2">
    <location>
        <begin position="309"/>
        <end position="328"/>
    </location>
</feature>
<dbReference type="Proteomes" id="UP001152300">
    <property type="component" value="Unassembled WGS sequence"/>
</dbReference>
<evidence type="ECO:0000313" key="3">
    <source>
        <dbReference type="EMBL" id="KAJ8069193.1"/>
    </source>
</evidence>
<feature type="compositionally biased region" description="Polar residues" evidence="2">
    <location>
        <begin position="457"/>
        <end position="476"/>
    </location>
</feature>
<dbReference type="AlphaFoldDB" id="A0A9X0AXW9"/>
<gene>
    <name evidence="3" type="ORF">OCU04_002864</name>
</gene>
<keyword evidence="4" id="KW-1185">Reference proteome</keyword>
<organism evidence="3 4">
    <name type="scientific">Sclerotinia nivalis</name>
    <dbReference type="NCBI Taxonomy" id="352851"/>
    <lineage>
        <taxon>Eukaryota</taxon>
        <taxon>Fungi</taxon>
        <taxon>Dikarya</taxon>
        <taxon>Ascomycota</taxon>
        <taxon>Pezizomycotina</taxon>
        <taxon>Leotiomycetes</taxon>
        <taxon>Helotiales</taxon>
        <taxon>Sclerotiniaceae</taxon>
        <taxon>Sclerotinia</taxon>
    </lineage>
</organism>
<feature type="coiled-coil region" evidence="1">
    <location>
        <begin position="25"/>
        <end position="75"/>
    </location>
</feature>
<protein>
    <submittedName>
        <fullName evidence="3">Uncharacterized protein</fullName>
    </submittedName>
</protein>
<comment type="caution">
    <text evidence="3">The sequence shown here is derived from an EMBL/GenBank/DDBJ whole genome shotgun (WGS) entry which is preliminary data.</text>
</comment>
<dbReference type="OrthoDB" id="3535797at2759"/>
<evidence type="ECO:0000256" key="2">
    <source>
        <dbReference type="SAM" id="MobiDB-lite"/>
    </source>
</evidence>
<evidence type="ECO:0000313" key="4">
    <source>
        <dbReference type="Proteomes" id="UP001152300"/>
    </source>
</evidence>
<feature type="compositionally biased region" description="Basic and acidic residues" evidence="2">
    <location>
        <begin position="441"/>
        <end position="454"/>
    </location>
</feature>
<evidence type="ECO:0000256" key="1">
    <source>
        <dbReference type="SAM" id="Coils"/>
    </source>
</evidence>
<feature type="region of interest" description="Disordered" evidence="2">
    <location>
        <begin position="242"/>
        <end position="276"/>
    </location>
</feature>
<feature type="region of interest" description="Disordered" evidence="2">
    <location>
        <begin position="369"/>
        <end position="490"/>
    </location>
</feature>
<sequence>MDQINKVKPTMENTNPFQWEMQLLAQEFNEREAKAANNINHLTDQENLREHNSHVAQLEDQKRRALAILDSDQEAEINLINKKYVQKFQEVEMDYTRRRDVLEHELYRKSGKSYRKLQKLHTMNLLEGREFERKANDILQRMAKSLREENTICVLPCVCSVPAAVAAVETPPVSSASESTTPVSQAERVIQDQYLVASLNEIQPLLKDESLFELANTPSMNGFHVPSPPSQHVLFEQCSENHSLKRQKTEDSSPTLVKNNPTPSTNNVPKLRGSLGTHIPTQAFDMASDETFDSHAKTTFSSTKTLIRDHSPSVAKETCPKNGSMSSISVCKIRPGHAREPLDNDPTFDGCMDFPPAFAQIAGRSHASLQTTRSLKSAPKKLNFKDELPDNTSKMQEESQNSSFKGRKANPSKRKASDINKEDPYEDLPIPKSENQARSQLKHDVIPRTQEPRRSATKPSRISNADDSPGTKNSPSSRKKLVEKPARRVTTANRSITLEAIRPGAKTYKPSTAEAKLSFVFISIEYMSYDAGSPSNSYPVTWSSMNGGHNYRLQVMRQKNQILHPYYGAEDKSSQYPKLVIDDSWILGGFFHKQLNNHRIEIYRPRSKKEYRADKELDVDAAHIQSARMRIKFTSGVELDFFLEWYRNMHPRAEMRSNDLLGSFREFFIEGSPSNPTLRREIENRAQQIALAAPVTPA</sequence>
<reference evidence="3" key="1">
    <citation type="submission" date="2022-11" db="EMBL/GenBank/DDBJ databases">
        <title>Genome Resource of Sclerotinia nivalis Strain SnTB1, a Plant Pathogen Isolated from American Ginseng.</title>
        <authorList>
            <person name="Fan S."/>
        </authorList>
    </citation>
    <scope>NUCLEOTIDE SEQUENCE</scope>
    <source>
        <strain evidence="3">SnTB1</strain>
    </source>
</reference>
<feature type="compositionally biased region" description="Basic residues" evidence="2">
    <location>
        <begin position="405"/>
        <end position="414"/>
    </location>
</feature>
<accession>A0A9X0AXW9</accession>
<dbReference type="EMBL" id="JAPEIS010000002">
    <property type="protein sequence ID" value="KAJ8069193.1"/>
    <property type="molecule type" value="Genomic_DNA"/>
</dbReference>
<name>A0A9X0AXW9_9HELO</name>
<feature type="compositionally biased region" description="Polar residues" evidence="2">
    <location>
        <begin position="252"/>
        <end position="268"/>
    </location>
</feature>
<keyword evidence="1" id="KW-0175">Coiled coil</keyword>